<reference evidence="7" key="1">
    <citation type="submission" date="2021-01" db="EMBL/GenBank/DDBJ databases">
        <title>Active Sulfur Cycling in an Early Earth Analoge.</title>
        <authorList>
            <person name="Hahn C.R."/>
            <person name="Youssef N.H."/>
            <person name="Elshahed M."/>
        </authorList>
    </citation>
    <scope>NUCLEOTIDE SEQUENCE</scope>
    <source>
        <strain evidence="7">Zod_Metabat.1151</strain>
    </source>
</reference>
<dbReference type="Gene3D" id="3.90.550.10">
    <property type="entry name" value="Spore Coat Polysaccharide Biosynthesis Protein SpsA, Chain A"/>
    <property type="match status" value="1"/>
</dbReference>
<comment type="caution">
    <text evidence="7">The sequence shown here is derived from an EMBL/GenBank/DDBJ whole genome shotgun (WGS) entry which is preliminary data.</text>
</comment>
<evidence type="ECO:0000256" key="2">
    <source>
        <dbReference type="ARBA" id="ARBA00022475"/>
    </source>
</evidence>
<gene>
    <name evidence="7" type="ORF">JW744_05180</name>
</gene>
<evidence type="ECO:0000313" key="7">
    <source>
        <dbReference type="EMBL" id="MBN2067834.1"/>
    </source>
</evidence>
<proteinExistence type="predicted"/>
<keyword evidence="4" id="KW-0808">Transferase</keyword>
<keyword evidence="2" id="KW-1003">Cell membrane</keyword>
<evidence type="ECO:0000313" key="8">
    <source>
        <dbReference type="Proteomes" id="UP000809243"/>
    </source>
</evidence>
<dbReference type="GO" id="GO:0016757">
    <property type="term" value="F:glycosyltransferase activity"/>
    <property type="evidence" value="ECO:0007669"/>
    <property type="project" value="UniProtKB-KW"/>
</dbReference>
<dbReference type="EMBL" id="JAFGDB010000090">
    <property type="protein sequence ID" value="MBN2067834.1"/>
    <property type="molecule type" value="Genomic_DNA"/>
</dbReference>
<dbReference type="PANTHER" id="PTHR43646">
    <property type="entry name" value="GLYCOSYLTRANSFERASE"/>
    <property type="match status" value="1"/>
</dbReference>
<evidence type="ECO:0000259" key="6">
    <source>
        <dbReference type="Pfam" id="PF00535"/>
    </source>
</evidence>
<dbReference type="SUPFAM" id="SSF53448">
    <property type="entry name" value="Nucleotide-diphospho-sugar transferases"/>
    <property type="match status" value="1"/>
</dbReference>
<dbReference type="Proteomes" id="UP000809243">
    <property type="component" value="Unassembled WGS sequence"/>
</dbReference>
<evidence type="ECO:0000256" key="4">
    <source>
        <dbReference type="ARBA" id="ARBA00022679"/>
    </source>
</evidence>
<dbReference type="GO" id="GO:0005886">
    <property type="term" value="C:plasma membrane"/>
    <property type="evidence" value="ECO:0007669"/>
    <property type="project" value="UniProtKB-SubCell"/>
</dbReference>
<keyword evidence="5" id="KW-0472">Membrane</keyword>
<evidence type="ECO:0000256" key="5">
    <source>
        <dbReference type="ARBA" id="ARBA00023136"/>
    </source>
</evidence>
<evidence type="ECO:0000256" key="1">
    <source>
        <dbReference type="ARBA" id="ARBA00004236"/>
    </source>
</evidence>
<name>A0A939C7N4_9ARCH</name>
<evidence type="ECO:0000256" key="3">
    <source>
        <dbReference type="ARBA" id="ARBA00022676"/>
    </source>
</evidence>
<dbReference type="Pfam" id="PF00535">
    <property type="entry name" value="Glycos_transf_2"/>
    <property type="match status" value="1"/>
</dbReference>
<dbReference type="AlphaFoldDB" id="A0A939C7N4"/>
<dbReference type="InterPro" id="IPR029044">
    <property type="entry name" value="Nucleotide-diphossugar_trans"/>
</dbReference>
<keyword evidence="3" id="KW-0328">Glycosyltransferase</keyword>
<organism evidence="7 8">
    <name type="scientific">Candidatus Iainarchaeum sp</name>
    <dbReference type="NCBI Taxonomy" id="3101447"/>
    <lineage>
        <taxon>Archaea</taxon>
        <taxon>Candidatus Iainarchaeota</taxon>
        <taxon>Candidatus Iainarchaeia</taxon>
        <taxon>Candidatus Iainarchaeales</taxon>
        <taxon>Candidatus Iainarchaeaceae</taxon>
        <taxon>Candidatus Iainarchaeum</taxon>
    </lineage>
</organism>
<accession>A0A939C7N4</accession>
<sequence length="231" mass="25771">MISVIVPAYNEEKTIAACLKSVLSQGIPRQEYEVIVSDSSSTDKTVQVAEKYADKVLKCKKVSAGYGRNHGAKKAKGNILAFIDADSIAGPNWLEGIKEEFEKEGIVAATGPFRALEKDSLLERLFYSGWSIEARVTTMVGFPLLAGFNIAVQKSAFEKAGCFNEENMTCEDYDLSLKLKKLGKIGFNNKIFTLTSTRNIREGGIIKYSIEGLSYLLFKKKSGWEKRRRDW</sequence>
<feature type="domain" description="Glycosyltransferase 2-like" evidence="6">
    <location>
        <begin position="3"/>
        <end position="159"/>
    </location>
</feature>
<comment type="subcellular location">
    <subcellularLocation>
        <location evidence="1">Cell membrane</location>
    </subcellularLocation>
</comment>
<dbReference type="InterPro" id="IPR001173">
    <property type="entry name" value="Glyco_trans_2-like"/>
</dbReference>
<protein>
    <submittedName>
        <fullName evidence="7">Glycosyltransferase</fullName>
    </submittedName>
</protein>
<dbReference type="PANTHER" id="PTHR43646:SF2">
    <property type="entry name" value="GLYCOSYLTRANSFERASE 2-LIKE DOMAIN-CONTAINING PROTEIN"/>
    <property type="match status" value="1"/>
</dbReference>